<dbReference type="InterPro" id="IPR052336">
    <property type="entry name" value="MlaD_Phospholipid_Transporter"/>
</dbReference>
<keyword evidence="1" id="KW-0472">Membrane</keyword>
<gene>
    <name evidence="3" type="ORF">HW532_14545</name>
</gene>
<feature type="transmembrane region" description="Helical" evidence="1">
    <location>
        <begin position="7"/>
        <end position="31"/>
    </location>
</feature>
<name>A0A7S8C5J6_9HYPH</name>
<reference evidence="3 4" key="1">
    <citation type="submission" date="2020-06" db="EMBL/GenBank/DDBJ databases">
        <title>Genome sequence of 2 isolates from Red Sea Mangroves.</title>
        <authorList>
            <person name="Sefrji F."/>
            <person name="Michoud G."/>
            <person name="Merlino G."/>
            <person name="Daffonchio D."/>
        </authorList>
    </citation>
    <scope>NUCLEOTIDE SEQUENCE [LARGE SCALE GENOMIC DNA]</scope>
    <source>
        <strain evidence="3 4">R1DC25</strain>
    </source>
</reference>
<dbReference type="PANTHER" id="PTHR33371:SF4">
    <property type="entry name" value="INTERMEMBRANE PHOSPHOLIPID TRANSPORT SYSTEM BINDING PROTEIN MLAD"/>
    <property type="match status" value="1"/>
</dbReference>
<keyword evidence="1" id="KW-0812">Transmembrane</keyword>
<evidence type="ECO:0000313" key="4">
    <source>
        <dbReference type="Proteomes" id="UP000593594"/>
    </source>
</evidence>
<evidence type="ECO:0000313" key="3">
    <source>
        <dbReference type="EMBL" id="QPC43796.1"/>
    </source>
</evidence>
<evidence type="ECO:0000259" key="2">
    <source>
        <dbReference type="Pfam" id="PF02470"/>
    </source>
</evidence>
<protein>
    <submittedName>
        <fullName evidence="3">MCE family protein</fullName>
    </submittedName>
</protein>
<dbReference type="RefSeq" id="WP_213161160.1">
    <property type="nucleotide sequence ID" value="NZ_CP058214.1"/>
</dbReference>
<dbReference type="Proteomes" id="UP000593594">
    <property type="component" value="Chromosome"/>
</dbReference>
<dbReference type="EMBL" id="CP058214">
    <property type="protein sequence ID" value="QPC43796.1"/>
    <property type="molecule type" value="Genomic_DNA"/>
</dbReference>
<dbReference type="InterPro" id="IPR003399">
    <property type="entry name" value="Mce/MlaD"/>
</dbReference>
<evidence type="ECO:0000256" key="1">
    <source>
        <dbReference type="SAM" id="Phobius"/>
    </source>
</evidence>
<sequence>MKKNRAAVAIGSFILGGGFLLALGIVLFGGIDLFSGKERAVIYFDTSISGLQVGAPVAFQGVTVGSVQRIALEVDSTTHTARIPVYIEIKTADMIVTDAQGQRETPDIEELVQRGMRAQLQTQSFVTGRLMVELDFTAKAGPIKDPWVDGLARIPSEKSALDQLKEQVSELGIGQTLATAKRVLQAVDRLANTANKEIVRISNSVVTTTDDANRLVESLEGTVKQLSGELKLTLKDLRSLANVTRDQVSARGDQLGKVLTTAEEAAVKIEATAANLDKIAANVNQLVAPRGNVRTDLESGLRDLSAAASSLRSFAREIERNPNALLLGSQ</sequence>
<keyword evidence="4" id="KW-1185">Reference proteome</keyword>
<dbReference type="PANTHER" id="PTHR33371">
    <property type="entry name" value="INTERMEMBRANE PHOSPHOLIPID TRANSPORT SYSTEM BINDING PROTEIN MLAD-RELATED"/>
    <property type="match status" value="1"/>
</dbReference>
<dbReference type="KEGG" id="kmn:HW532_14545"/>
<accession>A0A7S8C5J6</accession>
<dbReference type="Pfam" id="PF02470">
    <property type="entry name" value="MlaD"/>
    <property type="match status" value="1"/>
</dbReference>
<proteinExistence type="predicted"/>
<dbReference type="AlphaFoldDB" id="A0A7S8C5J6"/>
<feature type="domain" description="Mce/MlaD" evidence="2">
    <location>
        <begin position="40"/>
        <end position="136"/>
    </location>
</feature>
<organism evidence="3 4">
    <name type="scientific">Kaustia mangrovi</name>
    <dbReference type="NCBI Taxonomy" id="2593653"/>
    <lineage>
        <taxon>Bacteria</taxon>
        <taxon>Pseudomonadati</taxon>
        <taxon>Pseudomonadota</taxon>
        <taxon>Alphaproteobacteria</taxon>
        <taxon>Hyphomicrobiales</taxon>
        <taxon>Parvibaculaceae</taxon>
        <taxon>Kaustia</taxon>
    </lineage>
</organism>
<keyword evidence="1" id="KW-1133">Transmembrane helix</keyword>